<evidence type="ECO:0000313" key="3">
    <source>
        <dbReference type="EMBL" id="KAK0492027.1"/>
    </source>
</evidence>
<evidence type="ECO:0000256" key="2">
    <source>
        <dbReference type="SAM" id="Phobius"/>
    </source>
</evidence>
<keyword evidence="2" id="KW-0812">Transmembrane</keyword>
<organism evidence="3 4">
    <name type="scientific">Armillaria luteobubalina</name>
    <dbReference type="NCBI Taxonomy" id="153913"/>
    <lineage>
        <taxon>Eukaryota</taxon>
        <taxon>Fungi</taxon>
        <taxon>Dikarya</taxon>
        <taxon>Basidiomycota</taxon>
        <taxon>Agaricomycotina</taxon>
        <taxon>Agaricomycetes</taxon>
        <taxon>Agaricomycetidae</taxon>
        <taxon>Agaricales</taxon>
        <taxon>Marasmiineae</taxon>
        <taxon>Physalacriaceae</taxon>
        <taxon>Armillaria</taxon>
    </lineage>
</organism>
<evidence type="ECO:0000256" key="1">
    <source>
        <dbReference type="SAM" id="MobiDB-lite"/>
    </source>
</evidence>
<protein>
    <submittedName>
        <fullName evidence="3">Uncharacterized protein</fullName>
    </submittedName>
</protein>
<gene>
    <name evidence="3" type="ORF">EDD18DRAFT_1358449</name>
</gene>
<name>A0AA39UJK1_9AGAR</name>
<keyword evidence="2" id="KW-1133">Transmembrane helix</keyword>
<keyword evidence="4" id="KW-1185">Reference proteome</keyword>
<accession>A0AA39UJK1</accession>
<dbReference type="EMBL" id="JAUEPU010000032">
    <property type="protein sequence ID" value="KAK0492027.1"/>
    <property type="molecule type" value="Genomic_DNA"/>
</dbReference>
<reference evidence="3" key="1">
    <citation type="submission" date="2023-06" db="EMBL/GenBank/DDBJ databases">
        <authorList>
            <consortium name="Lawrence Berkeley National Laboratory"/>
            <person name="Ahrendt S."/>
            <person name="Sahu N."/>
            <person name="Indic B."/>
            <person name="Wong-Bajracharya J."/>
            <person name="Merenyi Z."/>
            <person name="Ke H.-M."/>
            <person name="Monk M."/>
            <person name="Kocsube S."/>
            <person name="Drula E."/>
            <person name="Lipzen A."/>
            <person name="Balint B."/>
            <person name="Henrissat B."/>
            <person name="Andreopoulos B."/>
            <person name="Martin F.M."/>
            <person name="Harder C.B."/>
            <person name="Rigling D."/>
            <person name="Ford K.L."/>
            <person name="Foster G.D."/>
            <person name="Pangilinan J."/>
            <person name="Papanicolaou A."/>
            <person name="Barry K."/>
            <person name="LaButti K."/>
            <person name="Viragh M."/>
            <person name="Koriabine M."/>
            <person name="Yan M."/>
            <person name="Riley R."/>
            <person name="Champramary S."/>
            <person name="Plett K.L."/>
            <person name="Tsai I.J."/>
            <person name="Slot J."/>
            <person name="Sipos G."/>
            <person name="Plett J."/>
            <person name="Nagy L.G."/>
            <person name="Grigoriev I.V."/>
        </authorList>
    </citation>
    <scope>NUCLEOTIDE SEQUENCE</scope>
    <source>
        <strain evidence="3">HWK02</strain>
    </source>
</reference>
<sequence length="199" mass="21836">MTSPVTVYELDRDAAGHIGIVPEVAVLILCAIRVRLDMRKVNRDDFNPISYTIPPSIKKSSLDDSVGWLFSLSSSQAPFSNPGSPDKWRTFCVTNTLDKEMAFSTPSSPDEQAPLSAHRLPDGWASFLVASTLNERVPLSTPSSPDERFAFNLAASNLDQQAPFSTASSRDHDRASQDPTLQPLPDVYLLFKPTKTPAE</sequence>
<feature type="region of interest" description="Disordered" evidence="1">
    <location>
        <begin position="161"/>
        <end position="199"/>
    </location>
</feature>
<dbReference type="AlphaFoldDB" id="A0AA39UJK1"/>
<evidence type="ECO:0000313" key="4">
    <source>
        <dbReference type="Proteomes" id="UP001175228"/>
    </source>
</evidence>
<proteinExistence type="predicted"/>
<feature type="transmembrane region" description="Helical" evidence="2">
    <location>
        <begin position="14"/>
        <end position="34"/>
    </location>
</feature>
<comment type="caution">
    <text evidence="3">The sequence shown here is derived from an EMBL/GenBank/DDBJ whole genome shotgun (WGS) entry which is preliminary data.</text>
</comment>
<keyword evidence="2" id="KW-0472">Membrane</keyword>
<dbReference type="Proteomes" id="UP001175228">
    <property type="component" value="Unassembled WGS sequence"/>
</dbReference>